<dbReference type="InterPro" id="IPR029044">
    <property type="entry name" value="Nucleotide-diphossugar_trans"/>
</dbReference>
<dbReference type="AlphaFoldDB" id="A0AAJ1J7H5"/>
<dbReference type="InterPro" id="IPR005835">
    <property type="entry name" value="NTP_transferase_dom"/>
</dbReference>
<dbReference type="Proteomes" id="UP001222434">
    <property type="component" value="Unassembled WGS sequence"/>
</dbReference>
<comment type="caution">
    <text evidence="2">The sequence shown here is derived from an EMBL/GenBank/DDBJ whole genome shotgun (WGS) entry which is preliminary data.</text>
</comment>
<dbReference type="SUPFAM" id="SSF53448">
    <property type="entry name" value="Nucleotide-diphospho-sugar transferases"/>
    <property type="match status" value="1"/>
</dbReference>
<dbReference type="EMBL" id="JAILSO010000028">
    <property type="protein sequence ID" value="MDE1478534.1"/>
    <property type="molecule type" value="Genomic_DNA"/>
</dbReference>
<dbReference type="InterPro" id="IPR050486">
    <property type="entry name" value="Mannose-1P_guanyltransferase"/>
</dbReference>
<accession>A0AAJ1J7H5</accession>
<organism evidence="2 3">
    <name type="scientific">Xenorhabdus bovienii</name>
    <name type="common">Xenorhabdus nematophila subsp. bovienii</name>
    <dbReference type="NCBI Taxonomy" id="40576"/>
    <lineage>
        <taxon>Bacteria</taxon>
        <taxon>Pseudomonadati</taxon>
        <taxon>Pseudomonadota</taxon>
        <taxon>Gammaproteobacteria</taxon>
        <taxon>Enterobacterales</taxon>
        <taxon>Morganellaceae</taxon>
        <taxon>Xenorhabdus</taxon>
    </lineage>
</organism>
<dbReference type="Pfam" id="PF00483">
    <property type="entry name" value="NTP_transferase"/>
    <property type="match status" value="1"/>
</dbReference>
<gene>
    <name evidence="2" type="ORF">KKJ01_09890</name>
</gene>
<evidence type="ECO:0000313" key="3">
    <source>
        <dbReference type="Proteomes" id="UP001222434"/>
    </source>
</evidence>
<evidence type="ECO:0000313" key="2">
    <source>
        <dbReference type="EMBL" id="MDE1478534.1"/>
    </source>
</evidence>
<dbReference type="PANTHER" id="PTHR22572">
    <property type="entry name" value="SUGAR-1-PHOSPHATE GUANYL TRANSFERASE"/>
    <property type="match status" value="1"/>
</dbReference>
<dbReference type="CDD" id="cd06915">
    <property type="entry name" value="NTP_transferase_WcbM_like"/>
    <property type="match status" value="1"/>
</dbReference>
<reference evidence="2" key="2">
    <citation type="journal article" date="2022" name="J. Evol. Biol.">
        <title>Pre- and post-association barriers to host switching in sympatric mutualists.</title>
        <authorList>
            <person name="Dinges Z.M."/>
            <person name="Phillips R.K."/>
            <person name="Lively C.M."/>
            <person name="Bashey F."/>
        </authorList>
    </citation>
    <scope>NUCLEOTIDE SEQUENCE</scope>
    <source>
        <strain evidence="2">MC_266_E_2016</strain>
    </source>
</reference>
<dbReference type="Gene3D" id="3.90.550.10">
    <property type="entry name" value="Spore Coat Polysaccharide Biosynthesis Protein SpsA, Chain A"/>
    <property type="match status" value="1"/>
</dbReference>
<feature type="domain" description="Nucleotidyl transferase" evidence="1">
    <location>
        <begin position="4"/>
        <end position="223"/>
    </location>
</feature>
<name>A0AAJ1J7H5_XENBV</name>
<reference evidence="2" key="1">
    <citation type="submission" date="2021-08" db="EMBL/GenBank/DDBJ databases">
        <authorList>
            <person name="Papudeshi B."/>
            <person name="Bashey-Visser F."/>
        </authorList>
    </citation>
    <scope>NUCLEOTIDE SEQUENCE</scope>
    <source>
        <strain evidence="2">MC_266_E_2016</strain>
    </source>
</reference>
<evidence type="ECO:0000259" key="1">
    <source>
        <dbReference type="Pfam" id="PF00483"/>
    </source>
</evidence>
<sequence>MFEAIILAGGQGTRLKIVTGDLPKPMVDINGKPFLYRLMKRLEEQGCSKIVLSLCYQADYIIGCIQKDKPVSCEVDFVIEETPLGTGGAIKLASSKINSSKFLVLNGDTMSEINYNSITNFSNDADLVISGVYIDDVSRYGTLKLDEHNNVLAMLEKGLTGKGIINSGIYLIKKDLIKNFPLEKFSFENDFVKNFNGILKAFVSNGYFIDIGIPEDYYKACNTIK</sequence>
<dbReference type="RefSeq" id="WP_274712472.1">
    <property type="nucleotide sequence ID" value="NZ_JAILSO010000028.1"/>
</dbReference>
<proteinExistence type="predicted"/>
<protein>
    <submittedName>
        <fullName evidence="2">Nucleotidyltransferase family protein</fullName>
    </submittedName>
</protein>
<dbReference type="GO" id="GO:0016779">
    <property type="term" value="F:nucleotidyltransferase activity"/>
    <property type="evidence" value="ECO:0007669"/>
    <property type="project" value="UniProtKB-ARBA"/>
</dbReference>